<dbReference type="InterPro" id="IPR004477">
    <property type="entry name" value="ComEC_N"/>
</dbReference>
<evidence type="ECO:0000256" key="3">
    <source>
        <dbReference type="ARBA" id="ARBA00022692"/>
    </source>
</evidence>
<keyword evidence="2" id="KW-1003">Cell membrane</keyword>
<dbReference type="EMBL" id="CP002077">
    <property type="protein sequence ID" value="ADK86817.1"/>
    <property type="molecule type" value="Genomic_DNA"/>
</dbReference>
<feature type="transmembrane region" description="Helical" evidence="6">
    <location>
        <begin position="119"/>
        <end position="138"/>
    </location>
</feature>
<organism evidence="8 9">
    <name type="scientific">Mycoplasmoides pneumoniae (strain ATCC 15531 / DSM 23978 / CIP 103766 / NBRC 14401 / NCTC 10119 / FH)</name>
    <name type="common">Mycoplasma pneumoniae</name>
    <dbReference type="NCBI Taxonomy" id="722438"/>
    <lineage>
        <taxon>Bacteria</taxon>
        <taxon>Bacillati</taxon>
        <taxon>Mycoplasmatota</taxon>
        <taxon>Mycoplasmoidales</taxon>
        <taxon>Mycoplasmoidaceae</taxon>
        <taxon>Mycoplasmoides</taxon>
    </lineage>
</organism>
<protein>
    <submittedName>
        <fullName evidence="8">ComEC/Rec2-like protein</fullName>
    </submittedName>
</protein>
<feature type="transmembrane region" description="Helical" evidence="6">
    <location>
        <begin position="323"/>
        <end position="345"/>
    </location>
</feature>
<evidence type="ECO:0000259" key="7">
    <source>
        <dbReference type="Pfam" id="PF03772"/>
    </source>
</evidence>
<dbReference type="PANTHER" id="PTHR30619:SF7">
    <property type="entry name" value="BETA-LACTAMASE DOMAIN PROTEIN"/>
    <property type="match status" value="1"/>
</dbReference>
<feature type="transmembrane region" description="Helical" evidence="6">
    <location>
        <begin position="197"/>
        <end position="226"/>
    </location>
</feature>
<dbReference type="InterPro" id="IPR052159">
    <property type="entry name" value="Competence_DNA_uptake"/>
</dbReference>
<feature type="domain" description="ComEC/Rec2-related protein" evidence="7">
    <location>
        <begin position="110"/>
        <end position="338"/>
    </location>
</feature>
<dbReference type="RefSeq" id="WP_014325544.1">
    <property type="nucleotide sequence ID" value="NZ_CP010546.1"/>
</dbReference>
<dbReference type="PATRIC" id="fig|722438.3.peg.506"/>
<keyword evidence="5 6" id="KW-0472">Membrane</keyword>
<dbReference type="eggNOG" id="COG0658">
    <property type="taxonomic scope" value="Bacteria"/>
</dbReference>
<feature type="transmembrane region" description="Helical" evidence="6">
    <location>
        <begin position="158"/>
        <end position="176"/>
    </location>
</feature>
<keyword evidence="4 6" id="KW-1133">Transmembrane helix</keyword>
<comment type="subcellular location">
    <subcellularLocation>
        <location evidence="1">Cell membrane</location>
        <topology evidence="1">Multi-pass membrane protein</topology>
    </subcellularLocation>
</comment>
<evidence type="ECO:0000313" key="8">
    <source>
        <dbReference type="EMBL" id="ADK86817.1"/>
    </source>
</evidence>
<evidence type="ECO:0000256" key="2">
    <source>
        <dbReference type="ARBA" id="ARBA00022475"/>
    </source>
</evidence>
<accession>A0A0H3DNN6</accession>
<dbReference type="GeneID" id="66608884"/>
<evidence type="ECO:0000256" key="4">
    <source>
        <dbReference type="ARBA" id="ARBA00022989"/>
    </source>
</evidence>
<keyword evidence="3 6" id="KW-0812">Transmembrane</keyword>
<dbReference type="Proteomes" id="UP000007756">
    <property type="component" value="Chromosome"/>
</dbReference>
<evidence type="ECO:0000256" key="1">
    <source>
        <dbReference type="ARBA" id="ARBA00004651"/>
    </source>
</evidence>
<evidence type="ECO:0000313" key="9">
    <source>
        <dbReference type="Proteomes" id="UP000007756"/>
    </source>
</evidence>
<dbReference type="NCBIfam" id="TIGR00360">
    <property type="entry name" value="ComEC_N-term"/>
    <property type="match status" value="1"/>
</dbReference>
<reference evidence="8 9" key="1">
    <citation type="journal article" date="2010" name="Appl. Environ. Microbiol.">
        <title>Targeted chromosomal knockouts in Mycoplasma pneumoniae.</title>
        <authorList>
            <person name="Krishnakumar R."/>
            <person name="Assad-Garcia N."/>
            <person name="Benders G.A."/>
            <person name="Phan Q."/>
            <person name="Montague M.G."/>
            <person name="Glass J.I."/>
        </authorList>
    </citation>
    <scope>NUCLEOTIDE SEQUENCE [LARGE SCALE GENOMIC DNA]</scope>
    <source>
        <strain evidence="9">ATCC 15531 / DSM 22911 / NBRC 14401 / NCTC 10119 / FH</strain>
    </source>
</reference>
<dbReference type="GO" id="GO:0005886">
    <property type="term" value="C:plasma membrane"/>
    <property type="evidence" value="ECO:0007669"/>
    <property type="project" value="UniProtKB-SubCell"/>
</dbReference>
<name>A0A0H3DNN6_MYCPB</name>
<dbReference type="AlphaFoldDB" id="A0A0H3DNN6"/>
<dbReference type="PaxDb" id="722438-MPNE_0524"/>
<feature type="transmembrane region" description="Helical" evidence="6">
    <location>
        <begin position="238"/>
        <end position="256"/>
    </location>
</feature>
<sequence length="369" mass="43170">MKWKLFYFFTLLTFTPAYFFIEQNQWVILASFLVIVNLISLTVHWKFGLLLISCSAALLAYCQLMPEFQLAKLMKANWLRTPFISWLDQHTSGVFNQYLKLFLINETTKNTLYQSAIQLNIVHLFVISGFHLSFLFGVMERWLYKRFYINKITGFVMLLLYLFLVGFAFSALRVFVSKLLRQMFPKQLPENNLGLTALLIILMSPGALHNFGFNFSFLACFVLFAINKVKLWKPLQAVLTSTLILIVVSPITLHLNRKLNALSVFHNLLFTPIALFYFCASWLLLPLIPWMGNSLVGFYWPLPWLSQWALNTTVFLNLPKPNWVFYLVYYGLWGLLYTVGTVFYYDRSLWRRYWVNSPAVKPTAQPSRL</sequence>
<dbReference type="HOGENOM" id="CLU_749679_0_0_14"/>
<dbReference type="PANTHER" id="PTHR30619">
    <property type="entry name" value="DNA INTERNALIZATION/COMPETENCE PROTEIN COMEC/REC2"/>
    <property type="match status" value="1"/>
</dbReference>
<dbReference type="Pfam" id="PF03772">
    <property type="entry name" value="Competence"/>
    <property type="match status" value="1"/>
</dbReference>
<evidence type="ECO:0000256" key="6">
    <source>
        <dbReference type="SAM" id="Phobius"/>
    </source>
</evidence>
<dbReference type="STRING" id="722438.F539_02525"/>
<gene>
    <name evidence="8" type="ordered locus">MPNE_0524</name>
</gene>
<feature type="transmembrane region" description="Helical" evidence="6">
    <location>
        <begin position="268"/>
        <end position="291"/>
    </location>
</feature>
<proteinExistence type="predicted"/>
<evidence type="ECO:0000256" key="5">
    <source>
        <dbReference type="ARBA" id="ARBA00023136"/>
    </source>
</evidence>
<dbReference type="KEGG" id="mpj:MPNE_0524"/>